<dbReference type="SUPFAM" id="SSF56601">
    <property type="entry name" value="beta-lactamase/transpeptidase-like"/>
    <property type="match status" value="1"/>
</dbReference>
<dbReference type="GO" id="GO:0046677">
    <property type="term" value="P:response to antibiotic"/>
    <property type="evidence" value="ECO:0007669"/>
    <property type="project" value="UniProtKB-UniRule"/>
</dbReference>
<dbReference type="InterPro" id="IPR007887">
    <property type="entry name" value="MecA_N"/>
</dbReference>
<dbReference type="OrthoDB" id="5241017at2"/>
<evidence type="ECO:0000256" key="1">
    <source>
        <dbReference type="ARBA" id="ARBA00004370"/>
    </source>
</evidence>
<keyword evidence="8 9" id="KW-0046">Antibiotic resistance</keyword>
<keyword evidence="6 9" id="KW-0378">Hydrolase</keyword>
<dbReference type="InterPro" id="IPR001460">
    <property type="entry name" value="PCN-bd_Tpept"/>
</dbReference>
<dbReference type="Proteomes" id="UP000199012">
    <property type="component" value="Unassembled WGS sequence"/>
</dbReference>
<dbReference type="GO" id="GO:0071972">
    <property type="term" value="F:peptidoglycan L,D-transpeptidase activity"/>
    <property type="evidence" value="ECO:0007669"/>
    <property type="project" value="TreeGrafter"/>
</dbReference>
<dbReference type="AlphaFoldDB" id="A0A1I0WWM3"/>
<reference evidence="13 14" key="1">
    <citation type="submission" date="2016-10" db="EMBL/GenBank/DDBJ databases">
        <authorList>
            <person name="de Groot N.N."/>
        </authorList>
    </citation>
    <scope>NUCLEOTIDE SEQUENCE [LARGE SCALE GENOMIC DNA]</scope>
    <source>
        <strain evidence="13 14">CGMCC 4.6945</strain>
    </source>
</reference>
<evidence type="ECO:0000259" key="10">
    <source>
        <dbReference type="Pfam" id="PF00905"/>
    </source>
</evidence>
<dbReference type="InterPro" id="IPR002137">
    <property type="entry name" value="Beta-lactam_class-D_AS"/>
</dbReference>
<feature type="domain" description="NTF2-like N-terminal transpeptidase" evidence="12">
    <location>
        <begin position="35"/>
        <end position="152"/>
    </location>
</feature>
<sequence length="652" mass="65142">MEQGRPTVVRRALALTVVGALVALLGACSPDRPAPDAAAQALADALSTGTFDDVVLAEGTDTSTDTATAAAQRAAVSAGLGDRDPQVAVAEVTPSADDEDAATARLTVTWDLGAAEPWVYTSTAQLTRGTGDEDPWAVRWAPSLLVPDLVEGETVALVRETPERADVLGADDAVLVEDRPVERLGIDKTLGDAAALDADARTLATSLGLDPDAYAAQVAAAGPKAFVQAIVVRQGDPAYDVAALTTPRTSRAVADSIPLAPTRTFARAVLGTVGEATAEVVEASGGTVVAGDLAGLSGLQERYDAQLRGTPGLVVRATSADGTAERELFRADPVPGTPLRTTIDPDLQTLAESVLADVTPASALVALRPSTGDVLAVAAGPGSGGFSTATLGQYPPGSTFKVASALALLRTGATPDTVLACPATTTVEGRTFRNYPDYPASALGDIPLRTAFAQSCNTAFLGAAAQVPQASLAEAAGALGLGTGGDLGFDAFLAAVPAEATGTDHAASLIGQGRVLASPLGMATVAASVAAGTTVVPRLVVPGPEGLSGDAERPVPSTAPPLTPDEASTLAGLMRAVVTEGGAGVLAAVPGEPVGAKTGTAQFGEGEALQNHAWMIAIQGDLAVAVFVEVGDYGSTTAGPLMASFLTSAAGL</sequence>
<gene>
    <name evidence="13" type="ORF">SAMN05421867_103257</name>
</gene>
<dbReference type="Pfam" id="PF05223">
    <property type="entry name" value="MecA_N"/>
    <property type="match status" value="1"/>
</dbReference>
<dbReference type="Pfam" id="PF00905">
    <property type="entry name" value="Transpeptidase"/>
    <property type="match status" value="1"/>
</dbReference>
<dbReference type="PANTHER" id="PTHR30627:SF24">
    <property type="entry name" value="PENICILLIN-BINDING PROTEIN 4B"/>
    <property type="match status" value="1"/>
</dbReference>
<dbReference type="Gene3D" id="3.90.1310.10">
    <property type="entry name" value="Penicillin-binding protein 2a (Domain 2)"/>
    <property type="match status" value="1"/>
</dbReference>
<comment type="catalytic activity">
    <reaction evidence="9">
        <text>a beta-lactam + H2O = a substituted beta-amino acid</text>
        <dbReference type="Rhea" id="RHEA:20401"/>
        <dbReference type="ChEBI" id="CHEBI:15377"/>
        <dbReference type="ChEBI" id="CHEBI:35627"/>
        <dbReference type="ChEBI" id="CHEBI:140347"/>
        <dbReference type="EC" id="3.5.2.6"/>
    </reaction>
</comment>
<evidence type="ECO:0000256" key="6">
    <source>
        <dbReference type="ARBA" id="ARBA00022801"/>
    </source>
</evidence>
<dbReference type="GO" id="GO:0017001">
    <property type="term" value="P:antibiotic catabolic process"/>
    <property type="evidence" value="ECO:0007669"/>
    <property type="project" value="InterPro"/>
</dbReference>
<evidence type="ECO:0000256" key="3">
    <source>
        <dbReference type="ARBA" id="ARBA00007898"/>
    </source>
</evidence>
<dbReference type="InterPro" id="IPR050515">
    <property type="entry name" value="Beta-lactam/transpept"/>
</dbReference>
<evidence type="ECO:0000259" key="12">
    <source>
        <dbReference type="Pfam" id="PF05223"/>
    </source>
</evidence>
<dbReference type="GO" id="GO:0071555">
    <property type="term" value="P:cell wall organization"/>
    <property type="evidence" value="ECO:0007669"/>
    <property type="project" value="TreeGrafter"/>
</dbReference>
<evidence type="ECO:0000256" key="5">
    <source>
        <dbReference type="ARBA" id="ARBA00022729"/>
    </source>
</evidence>
<dbReference type="EC" id="3.5.2.6" evidence="4 9"/>
<name>A0A1I0WWM3_9CELL</name>
<dbReference type="GO" id="GO:0008658">
    <property type="term" value="F:penicillin binding"/>
    <property type="evidence" value="ECO:0007669"/>
    <property type="project" value="InterPro"/>
</dbReference>
<feature type="domain" description="Penicillin-binding protein dimerisation" evidence="11">
    <location>
        <begin position="160"/>
        <end position="327"/>
    </location>
</feature>
<dbReference type="PROSITE" id="PS51257">
    <property type="entry name" value="PROKAR_LIPOPROTEIN"/>
    <property type="match status" value="1"/>
</dbReference>
<keyword evidence="13" id="KW-0132">Cell division</keyword>
<evidence type="ECO:0000313" key="13">
    <source>
        <dbReference type="EMBL" id="SFA92446.1"/>
    </source>
</evidence>
<protein>
    <recommendedName>
        <fullName evidence="4 9">Beta-lactamase</fullName>
        <ecNumber evidence="4 9">3.5.2.6</ecNumber>
    </recommendedName>
</protein>
<evidence type="ECO:0000256" key="8">
    <source>
        <dbReference type="ARBA" id="ARBA00023251"/>
    </source>
</evidence>
<comment type="subcellular location">
    <subcellularLocation>
        <location evidence="1">Membrane</location>
    </subcellularLocation>
</comment>
<dbReference type="PROSITE" id="PS00337">
    <property type="entry name" value="BETA_LACTAMASE_D"/>
    <property type="match status" value="1"/>
</dbReference>
<dbReference type="EMBL" id="FOKA01000003">
    <property type="protein sequence ID" value="SFA92446.1"/>
    <property type="molecule type" value="Genomic_DNA"/>
</dbReference>
<dbReference type="GO" id="GO:0005886">
    <property type="term" value="C:plasma membrane"/>
    <property type="evidence" value="ECO:0007669"/>
    <property type="project" value="TreeGrafter"/>
</dbReference>
<dbReference type="Pfam" id="PF03717">
    <property type="entry name" value="PBP_dimer"/>
    <property type="match status" value="1"/>
</dbReference>
<dbReference type="InterPro" id="IPR005311">
    <property type="entry name" value="PBP_dimer"/>
</dbReference>
<keyword evidence="13" id="KW-0131">Cell cycle</keyword>
<dbReference type="PANTHER" id="PTHR30627">
    <property type="entry name" value="PEPTIDOGLYCAN D,D-TRANSPEPTIDASE"/>
    <property type="match status" value="1"/>
</dbReference>
<keyword evidence="7" id="KW-0472">Membrane</keyword>
<comment type="similarity">
    <text evidence="2">Belongs to the transpeptidase family.</text>
</comment>
<proteinExistence type="inferred from homology"/>
<evidence type="ECO:0000259" key="11">
    <source>
        <dbReference type="Pfam" id="PF03717"/>
    </source>
</evidence>
<dbReference type="RefSeq" id="WP_090031253.1">
    <property type="nucleotide sequence ID" value="NZ_BONM01000031.1"/>
</dbReference>
<dbReference type="GO" id="GO:0051301">
    <property type="term" value="P:cell division"/>
    <property type="evidence" value="ECO:0007669"/>
    <property type="project" value="UniProtKB-KW"/>
</dbReference>
<evidence type="ECO:0000256" key="2">
    <source>
        <dbReference type="ARBA" id="ARBA00007171"/>
    </source>
</evidence>
<dbReference type="Gene3D" id="3.40.710.10">
    <property type="entry name" value="DD-peptidase/beta-lactamase superfamily"/>
    <property type="match status" value="1"/>
</dbReference>
<evidence type="ECO:0000256" key="9">
    <source>
        <dbReference type="RuleBase" id="RU361140"/>
    </source>
</evidence>
<dbReference type="SUPFAM" id="SSF56519">
    <property type="entry name" value="Penicillin binding protein dimerisation domain"/>
    <property type="match status" value="1"/>
</dbReference>
<comment type="similarity">
    <text evidence="3 9">Belongs to the class-D beta-lactamase family.</text>
</comment>
<organism evidence="13 14">
    <name type="scientific">Cellulomonas marina</name>
    <dbReference type="NCBI Taxonomy" id="988821"/>
    <lineage>
        <taxon>Bacteria</taxon>
        <taxon>Bacillati</taxon>
        <taxon>Actinomycetota</taxon>
        <taxon>Actinomycetes</taxon>
        <taxon>Micrococcales</taxon>
        <taxon>Cellulomonadaceae</taxon>
        <taxon>Cellulomonas</taxon>
    </lineage>
</organism>
<keyword evidence="5" id="KW-0732">Signal</keyword>
<accession>A0A1I0WWM3</accession>
<feature type="domain" description="Penicillin-binding protein transpeptidase" evidence="10">
    <location>
        <begin position="364"/>
        <end position="645"/>
    </location>
</feature>
<dbReference type="STRING" id="988821.SAMN05421867_103257"/>
<keyword evidence="14" id="KW-1185">Reference proteome</keyword>
<dbReference type="GO" id="GO:0008800">
    <property type="term" value="F:beta-lactamase activity"/>
    <property type="evidence" value="ECO:0007669"/>
    <property type="project" value="UniProtKB-UniRule"/>
</dbReference>
<evidence type="ECO:0000313" key="14">
    <source>
        <dbReference type="Proteomes" id="UP000199012"/>
    </source>
</evidence>
<evidence type="ECO:0000256" key="7">
    <source>
        <dbReference type="ARBA" id="ARBA00023136"/>
    </source>
</evidence>
<dbReference type="InterPro" id="IPR012338">
    <property type="entry name" value="Beta-lactam/transpept-like"/>
</dbReference>
<evidence type="ECO:0000256" key="4">
    <source>
        <dbReference type="ARBA" id="ARBA00012865"/>
    </source>
</evidence>
<dbReference type="InterPro" id="IPR036138">
    <property type="entry name" value="PBP_dimer_sf"/>
</dbReference>